<sequence length="204" mass="23102">MDRKIIIIGVAGGSGSGKTTFARRLKERLGEGRCCILAQDSYYIDQSSRFDYDGGSVNFDHPSALDFDLMGQHLSDLKQGQTIQVPHYDFKTHQRTKETSPMAPKPVVVVDGILVLSQPQVRCHFDEAVFLSIPEETRYAHRLRRDVQERGRTPEGVRNQFFGQVKPMHDQFVEPSSEHANHLITNYTIFDTVLAEVAQIAERV</sequence>
<dbReference type="CDD" id="cd02023">
    <property type="entry name" value="UMPK"/>
    <property type="match status" value="1"/>
</dbReference>
<dbReference type="EMBL" id="CP071793">
    <property type="protein sequence ID" value="QTD51488.1"/>
    <property type="molecule type" value="Genomic_DNA"/>
</dbReference>
<dbReference type="InterPro" id="IPR027417">
    <property type="entry name" value="P-loop_NTPase"/>
</dbReference>
<evidence type="ECO:0000313" key="7">
    <source>
        <dbReference type="EMBL" id="QTD51488.1"/>
    </source>
</evidence>
<evidence type="ECO:0000256" key="4">
    <source>
        <dbReference type="ARBA" id="ARBA00022741"/>
    </source>
</evidence>
<keyword evidence="5 7" id="KW-0418">Kinase</keyword>
<evidence type="ECO:0000256" key="3">
    <source>
        <dbReference type="ARBA" id="ARBA00022679"/>
    </source>
</evidence>
<proteinExistence type="predicted"/>
<keyword evidence="4" id="KW-0547">Nucleotide-binding</keyword>
<dbReference type="Gene3D" id="3.40.50.300">
    <property type="entry name" value="P-loop containing nucleotide triphosphate hydrolases"/>
    <property type="match status" value="1"/>
</dbReference>
<dbReference type="GO" id="GO:0044206">
    <property type="term" value="P:UMP salvage"/>
    <property type="evidence" value="ECO:0007669"/>
    <property type="project" value="UniProtKB-UniPathway"/>
</dbReference>
<dbReference type="GO" id="GO:0004849">
    <property type="term" value="F:uridine kinase activity"/>
    <property type="evidence" value="ECO:0007669"/>
    <property type="project" value="UniProtKB-EC"/>
</dbReference>
<feature type="domain" description="Phosphoribulokinase/uridine kinase" evidence="6">
    <location>
        <begin position="7"/>
        <end position="185"/>
    </location>
</feature>
<evidence type="ECO:0000256" key="5">
    <source>
        <dbReference type="ARBA" id="ARBA00022777"/>
    </source>
</evidence>
<keyword evidence="3 7" id="KW-0808">Transferase</keyword>
<dbReference type="KEGG" id="scor:J3U87_03380"/>
<dbReference type="NCBIfam" id="NF004018">
    <property type="entry name" value="PRK05480.1"/>
    <property type="match status" value="1"/>
</dbReference>
<dbReference type="UniPathway" id="UPA00574">
    <property type="reaction ID" value="UER00637"/>
</dbReference>
<dbReference type="AlphaFoldDB" id="A0A8A4TR47"/>
<dbReference type="Pfam" id="PF00485">
    <property type="entry name" value="PRK"/>
    <property type="match status" value="1"/>
</dbReference>
<evidence type="ECO:0000256" key="1">
    <source>
        <dbReference type="ARBA" id="ARBA00004690"/>
    </source>
</evidence>
<dbReference type="PANTHER" id="PTHR10285">
    <property type="entry name" value="URIDINE KINASE"/>
    <property type="match status" value="1"/>
</dbReference>
<dbReference type="GO" id="GO:0005524">
    <property type="term" value="F:ATP binding"/>
    <property type="evidence" value="ECO:0007669"/>
    <property type="project" value="InterPro"/>
</dbReference>
<dbReference type="PRINTS" id="PR00988">
    <property type="entry name" value="URIDINKINASE"/>
</dbReference>
<dbReference type="Proteomes" id="UP000663929">
    <property type="component" value="Chromosome"/>
</dbReference>
<dbReference type="EC" id="2.7.1.48" evidence="2"/>
<evidence type="ECO:0000259" key="6">
    <source>
        <dbReference type="Pfam" id="PF00485"/>
    </source>
</evidence>
<keyword evidence="8" id="KW-1185">Reference proteome</keyword>
<dbReference type="SUPFAM" id="SSF52540">
    <property type="entry name" value="P-loop containing nucleoside triphosphate hydrolases"/>
    <property type="match status" value="1"/>
</dbReference>
<dbReference type="InterPro" id="IPR006083">
    <property type="entry name" value="PRK/URK"/>
</dbReference>
<evidence type="ECO:0000256" key="2">
    <source>
        <dbReference type="ARBA" id="ARBA00012137"/>
    </source>
</evidence>
<protein>
    <recommendedName>
        <fullName evidence="2">uridine/cytidine kinase</fullName>
        <ecNumber evidence="2">2.7.1.48</ecNumber>
    </recommendedName>
</protein>
<dbReference type="InterPro" id="IPR000764">
    <property type="entry name" value="Uridine_kinase-like"/>
</dbReference>
<gene>
    <name evidence="7" type="primary">udk</name>
    <name evidence="7" type="ORF">J3U87_03380</name>
</gene>
<name>A0A8A4TR47_SULCO</name>
<comment type="pathway">
    <text evidence="1">Pyrimidine metabolism; UMP biosynthesis via salvage pathway; UMP from uridine: step 1/1.</text>
</comment>
<evidence type="ECO:0000313" key="8">
    <source>
        <dbReference type="Proteomes" id="UP000663929"/>
    </source>
</evidence>
<dbReference type="RefSeq" id="WP_237381617.1">
    <property type="nucleotide sequence ID" value="NZ_CP071793.1"/>
</dbReference>
<organism evidence="7 8">
    <name type="scientific">Sulfidibacter corallicola</name>
    <dbReference type="NCBI Taxonomy" id="2818388"/>
    <lineage>
        <taxon>Bacteria</taxon>
        <taxon>Pseudomonadati</taxon>
        <taxon>Acidobacteriota</taxon>
        <taxon>Holophagae</taxon>
        <taxon>Acanthopleuribacterales</taxon>
        <taxon>Acanthopleuribacteraceae</taxon>
        <taxon>Sulfidibacter</taxon>
    </lineage>
</organism>
<accession>A0A8A4TR47</accession>
<reference evidence="7" key="1">
    <citation type="submission" date="2021-03" db="EMBL/GenBank/DDBJ databases">
        <title>Acanthopleuribacteraceae sp. M133.</title>
        <authorList>
            <person name="Wang G."/>
        </authorList>
    </citation>
    <scope>NUCLEOTIDE SEQUENCE</scope>
    <source>
        <strain evidence="7">M133</strain>
    </source>
</reference>